<dbReference type="InterPro" id="IPR025724">
    <property type="entry name" value="GAG-pre-integrase_dom"/>
</dbReference>
<dbReference type="PaxDb" id="4097-A0A1S3YYF3"/>
<dbReference type="Pfam" id="PF13976">
    <property type="entry name" value="gag_pre-integrs"/>
    <property type="match status" value="1"/>
</dbReference>
<evidence type="ECO:0000256" key="1">
    <source>
        <dbReference type="SAM" id="MobiDB-lite"/>
    </source>
</evidence>
<gene>
    <name evidence="3" type="primary">LOC107780997</name>
</gene>
<dbReference type="RefSeq" id="XP_016457110.1">
    <property type="nucleotide sequence ID" value="XM_016601624.1"/>
</dbReference>
<reference evidence="3" key="1">
    <citation type="submission" date="2025-08" db="UniProtKB">
        <authorList>
            <consortium name="RefSeq"/>
        </authorList>
    </citation>
    <scope>IDENTIFICATION</scope>
</reference>
<organism evidence="3">
    <name type="scientific">Nicotiana tabacum</name>
    <name type="common">Common tobacco</name>
    <dbReference type="NCBI Taxonomy" id="4097"/>
    <lineage>
        <taxon>Eukaryota</taxon>
        <taxon>Viridiplantae</taxon>
        <taxon>Streptophyta</taxon>
        <taxon>Embryophyta</taxon>
        <taxon>Tracheophyta</taxon>
        <taxon>Spermatophyta</taxon>
        <taxon>Magnoliopsida</taxon>
        <taxon>eudicotyledons</taxon>
        <taxon>Gunneridae</taxon>
        <taxon>Pentapetalae</taxon>
        <taxon>asterids</taxon>
        <taxon>lamiids</taxon>
        <taxon>Solanales</taxon>
        <taxon>Solanaceae</taxon>
        <taxon>Nicotianoideae</taxon>
        <taxon>Nicotianeae</taxon>
        <taxon>Nicotiana</taxon>
    </lineage>
</organism>
<evidence type="ECO:0000259" key="2">
    <source>
        <dbReference type="Pfam" id="PF13976"/>
    </source>
</evidence>
<dbReference type="KEGG" id="nta:107780997"/>
<dbReference type="AlphaFoldDB" id="A0A1S3YYF3"/>
<feature type="compositionally biased region" description="Gly residues" evidence="1">
    <location>
        <begin position="16"/>
        <end position="27"/>
    </location>
</feature>
<dbReference type="OrthoDB" id="413361at2759"/>
<protein>
    <recommendedName>
        <fullName evidence="2">GAG-pre-integrase domain-containing protein</fullName>
    </recommendedName>
</protein>
<feature type="region of interest" description="Disordered" evidence="1">
    <location>
        <begin position="1"/>
        <end position="32"/>
    </location>
</feature>
<evidence type="ECO:0000313" key="3">
    <source>
        <dbReference type="RefSeq" id="XP_016457110.1"/>
    </source>
</evidence>
<sequence>MTNNGKSGWNNPNTGKKGGNGGNVGKPGGRKIEPMAMINNADVSTSSMQDMGDGPSGVAEHKGYHYFTNDQYNQILYLWNKESNPESNMANMAGALGHYITTSQMSNTIKFCISGTRNQILSQTWQTWKVQEQDLWNGKVKGIGKERGGLYVLRGLASRIKAFNVVNRASRDSSEVWNNMLGHPSALVMKHVVGLNNKNSEMSHENCLICPLAKQTTLKFPLFNSRTKVAFHLVQIDLWGPYKIATFDKE</sequence>
<accession>A0A1S3YYF3</accession>
<proteinExistence type="predicted"/>
<name>A0A1S3YYF3_TOBAC</name>
<feature type="domain" description="GAG-pre-integrase" evidence="2">
    <location>
        <begin position="149"/>
        <end position="215"/>
    </location>
</feature>